<reference evidence="1 2" key="1">
    <citation type="journal article" date="2016" name="Front. Microbiol.">
        <title>Genomic Resource of Rice Seed Associated Bacteria.</title>
        <authorList>
            <person name="Midha S."/>
            <person name="Bansal K."/>
            <person name="Sharma S."/>
            <person name="Kumar N."/>
            <person name="Patil P.P."/>
            <person name="Chaudhry V."/>
            <person name="Patil P.B."/>
        </authorList>
    </citation>
    <scope>NUCLEOTIDE SEQUENCE [LARGE SCALE GENOMIC DNA]</scope>
    <source>
        <strain evidence="1 2">NS226</strain>
    </source>
</reference>
<proteinExistence type="predicted"/>
<name>A0A175RAF4_9HYPH</name>
<dbReference type="Proteomes" id="UP000078272">
    <property type="component" value="Unassembled WGS sequence"/>
</dbReference>
<accession>A0A175RAF4</accession>
<dbReference type="OrthoDB" id="7907940at2"/>
<sequence>MTESSGFPLPPENKERVMRLTQDVFVPYLQKAVEEGGKQAPFTEVLSAASTAYANLVEMTVGREAAVMLLRSLADHMETRPVEQPVQ</sequence>
<dbReference type="PATRIC" id="fig|401562.3.peg.1650"/>
<gene>
    <name evidence="1" type="ORF">NS226_10760</name>
</gene>
<comment type="caution">
    <text evidence="1">The sequence shown here is derived from an EMBL/GenBank/DDBJ whole genome shotgun (WGS) entry which is preliminary data.</text>
</comment>
<dbReference type="EMBL" id="LDPZ01000021">
    <property type="protein sequence ID" value="KTQ95619.1"/>
    <property type="molecule type" value="Genomic_DNA"/>
</dbReference>
<dbReference type="AlphaFoldDB" id="A0A175RAF4"/>
<evidence type="ECO:0000313" key="1">
    <source>
        <dbReference type="EMBL" id="KTQ95619.1"/>
    </source>
</evidence>
<evidence type="ECO:0000313" key="2">
    <source>
        <dbReference type="Proteomes" id="UP000078272"/>
    </source>
</evidence>
<protein>
    <submittedName>
        <fullName evidence="1">Uncharacterized protein</fullName>
    </submittedName>
</protein>
<dbReference type="RefSeq" id="WP_058635001.1">
    <property type="nucleotide sequence ID" value="NZ_LDPZ01000021.1"/>
</dbReference>
<organism evidence="1 2">
    <name type="scientific">Aureimonas ureilytica</name>
    <dbReference type="NCBI Taxonomy" id="401562"/>
    <lineage>
        <taxon>Bacteria</taxon>
        <taxon>Pseudomonadati</taxon>
        <taxon>Pseudomonadota</taxon>
        <taxon>Alphaproteobacteria</taxon>
        <taxon>Hyphomicrobiales</taxon>
        <taxon>Aurantimonadaceae</taxon>
        <taxon>Aureimonas</taxon>
    </lineage>
</organism>